<protein>
    <submittedName>
        <fullName evidence="1">Uncharacterized protein</fullName>
    </submittedName>
</protein>
<dbReference type="RefSeq" id="WP_016519460.1">
    <property type="nucleotide sequence ID" value="NZ_KE332513.1"/>
</dbReference>
<organism evidence="1 2">
    <name type="scientific">Treponema vincentii F0403</name>
    <dbReference type="NCBI Taxonomy" id="1125702"/>
    <lineage>
        <taxon>Bacteria</taxon>
        <taxon>Pseudomonadati</taxon>
        <taxon>Spirochaetota</taxon>
        <taxon>Spirochaetia</taxon>
        <taxon>Spirochaetales</taxon>
        <taxon>Treponemataceae</taxon>
        <taxon>Treponema</taxon>
    </lineage>
</organism>
<evidence type="ECO:0000313" key="1">
    <source>
        <dbReference type="EMBL" id="EPF45926.1"/>
    </source>
</evidence>
<keyword evidence="2" id="KW-1185">Reference proteome</keyword>
<sequence>MSGKGLAFEQTAELSHAENNTIAVSYTLRDIANLTLNFDAVKLKVEAEQTRTWNDLTSGSSIQENTQLRLTAIGLSADTPIQAWKIGNTIVPAKGHELTYTVRKADVEDGVITISYAPKTAKKFTLKFEGAKMTVTIQQQHGSWKKLSSDAQVEEGTQIRIVADNLPAGHLVDTWTIRKRTEEANGNSTWFRVGSDYTEGNAINISYTTKNK</sequence>
<dbReference type="HOGENOM" id="CLU_1299272_0_0_12"/>
<proteinExistence type="predicted"/>
<dbReference type="AlphaFoldDB" id="S3L941"/>
<gene>
    <name evidence="1" type="ORF">HMPREF1222_02215</name>
</gene>
<comment type="caution">
    <text evidence="1">The sequence shown here is derived from an EMBL/GenBank/DDBJ whole genome shotgun (WGS) entry which is preliminary data.</text>
</comment>
<evidence type="ECO:0000313" key="2">
    <source>
        <dbReference type="Proteomes" id="UP000014605"/>
    </source>
</evidence>
<reference evidence="1 2" key="1">
    <citation type="submission" date="2013-04" db="EMBL/GenBank/DDBJ databases">
        <title>The Genome Sequence of Treponema vincentii F0403.</title>
        <authorList>
            <consortium name="The Broad Institute Genomics Platform"/>
            <person name="Earl A."/>
            <person name="Ward D."/>
            <person name="Feldgarden M."/>
            <person name="Gevers D."/>
            <person name="Leonetti C."/>
            <person name="Izard J."/>
            <person name="Walker B."/>
            <person name="Young S."/>
            <person name="Zeng Q."/>
            <person name="Gargeya S."/>
            <person name="Fitzgerald M."/>
            <person name="Haas B."/>
            <person name="Abouelleil A."/>
            <person name="Allen A.W."/>
            <person name="Alvarado L."/>
            <person name="Arachchi H.M."/>
            <person name="Berlin A.M."/>
            <person name="Chapman S.B."/>
            <person name="Gainer-Dewar J."/>
            <person name="Goldberg J."/>
            <person name="Griggs A."/>
            <person name="Gujja S."/>
            <person name="Hansen M."/>
            <person name="Howarth C."/>
            <person name="Imamovic A."/>
            <person name="Ireland A."/>
            <person name="Larimer J."/>
            <person name="McCowan C."/>
            <person name="Murphy C."/>
            <person name="Pearson M."/>
            <person name="Poon T.W."/>
            <person name="Priest M."/>
            <person name="Roberts A."/>
            <person name="Saif S."/>
            <person name="Shea T."/>
            <person name="Sisk P."/>
            <person name="Sykes S."/>
            <person name="Wortman J."/>
            <person name="Nusbaum C."/>
            <person name="Birren B."/>
        </authorList>
    </citation>
    <scope>NUCLEOTIDE SEQUENCE [LARGE SCALE GENOMIC DNA]</scope>
    <source>
        <strain evidence="1 2">F0403</strain>
    </source>
</reference>
<dbReference type="PATRIC" id="fig|1125702.3.peg.2287"/>
<dbReference type="EMBL" id="ATFC01000011">
    <property type="protein sequence ID" value="EPF45926.1"/>
    <property type="molecule type" value="Genomic_DNA"/>
</dbReference>
<dbReference type="GeneID" id="301462321"/>
<dbReference type="Proteomes" id="UP000014605">
    <property type="component" value="Unassembled WGS sequence"/>
</dbReference>
<accession>S3L941</accession>
<name>S3L941_9SPIR</name>